<accession>A0A1F6D6J1</accession>
<dbReference type="GO" id="GO:0005524">
    <property type="term" value="F:ATP binding"/>
    <property type="evidence" value="ECO:0007669"/>
    <property type="project" value="UniProtKB-KW"/>
</dbReference>
<comment type="pathway">
    <text evidence="1">Amino-acid biosynthesis; L-arginine biosynthesis; L-arginine from L-ornithine and carbamoyl phosphate: step 2/3.</text>
</comment>
<dbReference type="EMBL" id="MFKF01000019">
    <property type="protein sequence ID" value="OGG56995.1"/>
    <property type="molecule type" value="Genomic_DNA"/>
</dbReference>
<comment type="caution">
    <text evidence="10">The sequence shown here is derived from an EMBL/GenBank/DDBJ whole genome shotgun (WGS) entry which is preliminary data.</text>
</comment>
<dbReference type="GO" id="GO:0000050">
    <property type="term" value="P:urea cycle"/>
    <property type="evidence" value="ECO:0007669"/>
    <property type="project" value="TreeGrafter"/>
</dbReference>
<dbReference type="InterPro" id="IPR018223">
    <property type="entry name" value="Arginosuc_synth_CS"/>
</dbReference>
<dbReference type="PROSITE" id="PS00565">
    <property type="entry name" value="ARGININOSUCCIN_SYN_2"/>
    <property type="match status" value="1"/>
</dbReference>
<proteinExistence type="predicted"/>
<evidence type="ECO:0000256" key="5">
    <source>
        <dbReference type="ARBA" id="ARBA00022605"/>
    </source>
</evidence>
<evidence type="ECO:0000256" key="1">
    <source>
        <dbReference type="ARBA" id="ARBA00004967"/>
    </source>
</evidence>
<dbReference type="UniPathway" id="UPA00068">
    <property type="reaction ID" value="UER00113"/>
</dbReference>
<protein>
    <recommendedName>
        <fullName evidence="2">argininosuccinate synthase</fullName>
        <ecNumber evidence="2">6.3.4.5</ecNumber>
    </recommendedName>
</protein>
<dbReference type="Gene3D" id="3.90.1260.10">
    <property type="entry name" value="Argininosuccinate synthetase, chain A, domain 2"/>
    <property type="match status" value="1"/>
</dbReference>
<evidence type="ECO:0000256" key="2">
    <source>
        <dbReference type="ARBA" id="ARBA00012286"/>
    </source>
</evidence>
<keyword evidence="6" id="KW-0547">Nucleotide-binding</keyword>
<dbReference type="InterPro" id="IPR024074">
    <property type="entry name" value="AS_cat/multimer_dom_body"/>
</dbReference>
<dbReference type="InterPro" id="IPR001518">
    <property type="entry name" value="Arginosuc_synth"/>
</dbReference>
<name>A0A1F6D6J1_HANXR</name>
<dbReference type="EC" id="6.3.4.5" evidence="2"/>
<dbReference type="Proteomes" id="UP000178606">
    <property type="component" value="Unassembled WGS sequence"/>
</dbReference>
<dbReference type="Pfam" id="PF00764">
    <property type="entry name" value="Arginosuc_synth"/>
    <property type="match status" value="1"/>
</dbReference>
<dbReference type="Pfam" id="PF20979">
    <property type="entry name" value="Arginosuc_syn_C"/>
    <property type="match status" value="1"/>
</dbReference>
<organism evidence="10 11">
    <name type="scientific">Handelsmanbacteria sp. (strain RIFCSPLOWO2_12_FULL_64_10)</name>
    <dbReference type="NCBI Taxonomy" id="1817868"/>
    <lineage>
        <taxon>Bacteria</taxon>
        <taxon>Candidatus Handelsmaniibacteriota</taxon>
    </lineage>
</organism>
<evidence type="ECO:0000256" key="7">
    <source>
        <dbReference type="ARBA" id="ARBA00022840"/>
    </source>
</evidence>
<dbReference type="AlphaFoldDB" id="A0A1F6D6J1"/>
<dbReference type="InterPro" id="IPR014729">
    <property type="entry name" value="Rossmann-like_a/b/a_fold"/>
</dbReference>
<feature type="domain" description="Arginosuccinate synthase-like N-terminal" evidence="8">
    <location>
        <begin position="11"/>
        <end position="175"/>
    </location>
</feature>
<dbReference type="PANTHER" id="PTHR11587:SF2">
    <property type="entry name" value="ARGININOSUCCINATE SYNTHASE"/>
    <property type="match status" value="1"/>
</dbReference>
<keyword evidence="5" id="KW-0028">Amino-acid biosynthesis</keyword>
<keyword evidence="3" id="KW-0055">Arginine biosynthesis</keyword>
<dbReference type="GO" id="GO:0000053">
    <property type="term" value="P:argininosuccinate metabolic process"/>
    <property type="evidence" value="ECO:0007669"/>
    <property type="project" value="TreeGrafter"/>
</dbReference>
<dbReference type="SUPFAM" id="SSF69864">
    <property type="entry name" value="Argininosuccinate synthetase, C-terminal domain"/>
    <property type="match status" value="1"/>
</dbReference>
<dbReference type="InterPro" id="IPR048268">
    <property type="entry name" value="Arginosuc_syn_C"/>
</dbReference>
<dbReference type="InterPro" id="IPR048267">
    <property type="entry name" value="Arginosuc_syn_N"/>
</dbReference>
<dbReference type="GO" id="GO:0006526">
    <property type="term" value="P:L-arginine biosynthetic process"/>
    <property type="evidence" value="ECO:0007669"/>
    <property type="project" value="UniProtKB-UniPathway"/>
</dbReference>
<dbReference type="NCBIfam" id="TIGR00032">
    <property type="entry name" value="argG"/>
    <property type="match status" value="1"/>
</dbReference>
<evidence type="ECO:0000313" key="10">
    <source>
        <dbReference type="EMBL" id="OGG56995.1"/>
    </source>
</evidence>
<reference evidence="10 11" key="1">
    <citation type="journal article" date="2016" name="Nat. Commun.">
        <title>Thousands of microbial genomes shed light on interconnected biogeochemical processes in an aquifer system.</title>
        <authorList>
            <person name="Anantharaman K."/>
            <person name="Brown C.T."/>
            <person name="Hug L.A."/>
            <person name="Sharon I."/>
            <person name="Castelle C.J."/>
            <person name="Probst A.J."/>
            <person name="Thomas B.C."/>
            <person name="Singh A."/>
            <person name="Wilkins M.J."/>
            <person name="Karaoz U."/>
            <person name="Brodie E.L."/>
            <person name="Williams K.H."/>
            <person name="Hubbard S.S."/>
            <person name="Banfield J.F."/>
        </authorList>
    </citation>
    <scope>NUCLEOTIDE SEQUENCE [LARGE SCALE GENOMIC DNA]</scope>
    <source>
        <strain evidence="11">RIFCSPLOWO2_12_FULL_64_10</strain>
    </source>
</reference>
<feature type="domain" description="Arginosuccinate synthase C-terminal" evidence="9">
    <location>
        <begin position="184"/>
        <end position="402"/>
    </location>
</feature>
<gene>
    <name evidence="10" type="ORF">A3F84_05335</name>
</gene>
<keyword evidence="7" id="KW-0067">ATP-binding</keyword>
<evidence type="ECO:0000313" key="11">
    <source>
        <dbReference type="Proteomes" id="UP000178606"/>
    </source>
</evidence>
<evidence type="ECO:0000256" key="6">
    <source>
        <dbReference type="ARBA" id="ARBA00022741"/>
    </source>
</evidence>
<sequence>MKVSDLKGKAVAMAVSGGLDSCTVTRWLTDHDVRVVCLTADLGQPDEENVEDIKGRMLACGAAEAVLVDAKDTIAEAGLEVVRAQARYEGGYWNTTGIARHVTVQALLPEVRGRGIRAFGHGSTGRGNDQVRFQLAPNMLAPEVEVYAPWRDPAFLAAFGGRKEMIDYCRRKGLPIRATHDKPYSTDANVLGLTHEAGLLESLGTPALFITPGMGVHPQQAPDRNEPFSVRFEEGVPVSIDGRGVSPLEAFRAANQAGGQNGVGIGLHTVENRFVGIKSRGVYEAPGMELLGRCYEYLLQLVLDRRARRLFNDASALLAEQIYQGYWFDPASAAARGVIGHFARLATGTISVVLYKGGVSFESAQDVPHSLYSESTASMERVGGFDHTDSEGFCRVLGVSARALHAAGQVREKENPWT</sequence>
<evidence type="ECO:0000256" key="4">
    <source>
        <dbReference type="ARBA" id="ARBA00022598"/>
    </source>
</evidence>
<evidence type="ECO:0000259" key="9">
    <source>
        <dbReference type="Pfam" id="PF20979"/>
    </source>
</evidence>
<dbReference type="Gene3D" id="3.40.50.620">
    <property type="entry name" value="HUPs"/>
    <property type="match status" value="1"/>
</dbReference>
<dbReference type="PANTHER" id="PTHR11587">
    <property type="entry name" value="ARGININOSUCCINATE SYNTHASE"/>
    <property type="match status" value="1"/>
</dbReference>
<dbReference type="CDD" id="cd01999">
    <property type="entry name" value="ASS"/>
    <property type="match status" value="1"/>
</dbReference>
<dbReference type="InterPro" id="IPR023434">
    <property type="entry name" value="Arginosuc_synth_type_1_subfam"/>
</dbReference>
<dbReference type="SUPFAM" id="SSF52402">
    <property type="entry name" value="Adenine nucleotide alpha hydrolases-like"/>
    <property type="match status" value="1"/>
</dbReference>
<dbReference type="GO" id="GO:0005737">
    <property type="term" value="C:cytoplasm"/>
    <property type="evidence" value="ECO:0007669"/>
    <property type="project" value="TreeGrafter"/>
</dbReference>
<dbReference type="GO" id="GO:0004055">
    <property type="term" value="F:argininosuccinate synthase activity"/>
    <property type="evidence" value="ECO:0007669"/>
    <property type="project" value="UniProtKB-EC"/>
</dbReference>
<evidence type="ECO:0000256" key="3">
    <source>
        <dbReference type="ARBA" id="ARBA00022571"/>
    </source>
</evidence>
<keyword evidence="4" id="KW-0436">Ligase</keyword>
<evidence type="ECO:0000259" key="8">
    <source>
        <dbReference type="Pfam" id="PF00764"/>
    </source>
</evidence>